<comment type="subcellular location">
    <subcellularLocation>
        <location evidence="1 6">Secreted</location>
    </subcellularLocation>
</comment>
<dbReference type="STRING" id="43335.A0A4U5Q886"/>
<feature type="chain" id="PRO_5025085799" description="S-protein homolog" evidence="6">
    <location>
        <begin position="29"/>
        <end position="156"/>
    </location>
</feature>
<dbReference type="GO" id="GO:0060320">
    <property type="term" value="P:rejection of self pollen"/>
    <property type="evidence" value="ECO:0007669"/>
    <property type="project" value="UniProtKB-KW"/>
</dbReference>
<evidence type="ECO:0000256" key="4">
    <source>
        <dbReference type="ARBA" id="ARBA00022525"/>
    </source>
</evidence>
<organism evidence="7">
    <name type="scientific">Populus alba</name>
    <name type="common">White poplar</name>
    <dbReference type="NCBI Taxonomy" id="43335"/>
    <lineage>
        <taxon>Eukaryota</taxon>
        <taxon>Viridiplantae</taxon>
        <taxon>Streptophyta</taxon>
        <taxon>Embryophyta</taxon>
        <taxon>Tracheophyta</taxon>
        <taxon>Spermatophyta</taxon>
        <taxon>Magnoliopsida</taxon>
        <taxon>eudicotyledons</taxon>
        <taxon>Gunneridae</taxon>
        <taxon>Pentapetalae</taxon>
        <taxon>rosids</taxon>
        <taxon>fabids</taxon>
        <taxon>Malpighiales</taxon>
        <taxon>Salicaceae</taxon>
        <taxon>Saliceae</taxon>
        <taxon>Populus</taxon>
    </lineage>
</organism>
<sequence length="156" mass="18535">MCRIKRSPVFATLLAVAILIPTCKPARGFYLGQRNLHIVNWLECGEKLMARCWSKDNSLGTRIVENKEGFKWKFYENIFFGQTKFECDLEFNDNGHPRRGRFVVYDNKKEARRRHCYQNCMWGVGVYGLYAFDEKDKKWDYEIPWPSKNRFESAAE</sequence>
<dbReference type="PANTHER" id="PTHR31232">
    <property type="match status" value="1"/>
</dbReference>
<reference evidence="7" key="1">
    <citation type="submission" date="2018-10" db="EMBL/GenBank/DDBJ databases">
        <title>Population genomic analysis revealed the cold adaptation of white poplar.</title>
        <authorList>
            <person name="Liu Y.-J."/>
        </authorList>
    </citation>
    <scope>NUCLEOTIDE SEQUENCE [LARGE SCALE GENOMIC DNA]</scope>
    <source>
        <strain evidence="7">PAL-ZL1</strain>
    </source>
</reference>
<dbReference type="AlphaFoldDB" id="A0A4U5Q886"/>
<dbReference type="GO" id="GO:0005576">
    <property type="term" value="C:extracellular region"/>
    <property type="evidence" value="ECO:0007669"/>
    <property type="project" value="UniProtKB-SubCell"/>
</dbReference>
<evidence type="ECO:0000256" key="1">
    <source>
        <dbReference type="ARBA" id="ARBA00004613"/>
    </source>
</evidence>
<feature type="signal peptide" evidence="6">
    <location>
        <begin position="1"/>
        <end position="28"/>
    </location>
</feature>
<proteinExistence type="inferred from homology"/>
<evidence type="ECO:0000256" key="5">
    <source>
        <dbReference type="ARBA" id="ARBA00022729"/>
    </source>
</evidence>
<keyword evidence="3 6" id="KW-0713">Self-incompatibility</keyword>
<comment type="caution">
    <text evidence="7">The sequence shown here is derived from an EMBL/GenBank/DDBJ whole genome shotgun (WGS) entry which is preliminary data.</text>
</comment>
<comment type="similarity">
    <text evidence="2 6">Belongs to the plant self-incompatibility (S1) protein family.</text>
</comment>
<evidence type="ECO:0000256" key="3">
    <source>
        <dbReference type="ARBA" id="ARBA00022471"/>
    </source>
</evidence>
<name>A0A4U5Q886_POPAL</name>
<protein>
    <recommendedName>
        <fullName evidence="6">S-protein homolog</fullName>
    </recommendedName>
</protein>
<keyword evidence="4 6" id="KW-0964">Secreted</keyword>
<evidence type="ECO:0000256" key="2">
    <source>
        <dbReference type="ARBA" id="ARBA00005581"/>
    </source>
</evidence>
<dbReference type="InterPro" id="IPR010264">
    <property type="entry name" value="Self-incomp_S1"/>
</dbReference>
<evidence type="ECO:0000256" key="6">
    <source>
        <dbReference type="RuleBase" id="RU367044"/>
    </source>
</evidence>
<dbReference type="PANTHER" id="PTHR31232:SF32">
    <property type="entry name" value="S-PROTEIN HOMOLOG"/>
    <property type="match status" value="1"/>
</dbReference>
<evidence type="ECO:0000313" key="7">
    <source>
        <dbReference type="EMBL" id="TKS06082.1"/>
    </source>
</evidence>
<dbReference type="Pfam" id="PF05938">
    <property type="entry name" value="Self-incomp_S1"/>
    <property type="match status" value="1"/>
</dbReference>
<gene>
    <name evidence="7" type="ORF">D5086_0000126970</name>
</gene>
<keyword evidence="5 6" id="KW-0732">Signal</keyword>
<dbReference type="EMBL" id="RCHU01000361">
    <property type="protein sequence ID" value="TKS06082.1"/>
    <property type="molecule type" value="Genomic_DNA"/>
</dbReference>
<accession>A0A4U5Q886</accession>